<dbReference type="Pfam" id="PF23217">
    <property type="entry name" value="DUF7066"/>
    <property type="match status" value="1"/>
</dbReference>
<feature type="compositionally biased region" description="Basic and acidic residues" evidence="7">
    <location>
        <begin position="323"/>
        <end position="335"/>
    </location>
</feature>
<keyword evidence="5" id="KW-0539">Nucleus</keyword>
<gene>
    <name evidence="10 12 13 14" type="primary">LOC100498473</name>
</gene>
<dbReference type="OrthoDB" id="29221at2759"/>
<dbReference type="InterPro" id="IPR001876">
    <property type="entry name" value="Znf_RanBP2"/>
</dbReference>
<evidence type="ECO:0000313" key="12">
    <source>
        <dbReference type="RefSeq" id="XP_002935683.3"/>
    </source>
</evidence>
<feature type="region of interest" description="Disordered" evidence="7">
    <location>
        <begin position="1285"/>
        <end position="1455"/>
    </location>
</feature>
<evidence type="ECO:0000313" key="11">
    <source>
        <dbReference type="Proteomes" id="UP000008143"/>
    </source>
</evidence>
<evidence type="ECO:0000256" key="2">
    <source>
        <dbReference type="ARBA" id="ARBA00022723"/>
    </source>
</evidence>
<evidence type="ECO:0000313" key="10">
    <source>
        <dbReference type="Ensembl" id="ENSXETP00000092590"/>
    </source>
</evidence>
<sequence length="1605" mass="182868">MWENPRPPVPAFRGRPGEFFPPRGPHGFRPRLRGRGDRGHPPFPFRGAPRGPLPRFAGRGGSPFGTFPEDEHRRNMEFCEGELNQSIPRREMPPINYRPREMSDPDYLAHSGPDMDYREREAARLDQRERGIPDVDYREADHSAVYRERFSPATQLREQEALEFRERLAVALEIREREMEREAAATLQYEQRLAAMLELRKREAADILLRERESRELLLRERDAGELLLREREAAAIQLREREAALLALREREVASIDYRERGIHGFYRDHVDMDLRARELDVFKFRETERGMGYRERDQTDFDNRERMIVDYSESESASLNYRDKERENTDYSDPKAPYFNYQDRGTLIVDYNNEETTGLEYSTQDTSATCSTERESRAVEFIQKNLDDISSSEQKIDGSKDENVEPTHTDVEKAYVSYREGETKTSDICQGKSIGFRNREQNITGLDYHEKVDSDYREKEPDSDYREKEPDSDYREKNTDYRKRKQTDSDYRERRGTDADYRGKEIADSDKKERKSSTAVEQMKSPSLNYIKPSDTLEEKNQLGFVDYRASTAKQDQGIHFLLSAEYSESKGSTSEIVGSAGEQQIPGLDYLDNSDADYRAKESEDSDYRDAKNKRQRVDTDYRERKSSDADYREKENADYKKSEIAGNKETNSDSQIKSLSVQFVKPLTPGSEAKKTVSVFAAYREGVAAAKVKCATGMPPTSVPLNTTDHSDKVTSHLAKASYPVSKPGGSSQHSSCPQSLDMDFRDRINTKNMEANNKLKNGMAGPSKAESSSVVLGSSDQDLRKKENIVQDSKGGISDRVVKTGYVQKDEDLRAGESATPAELLRHGSLLFDFLQLAAQELKGKQATDIDAGGNEKRTIFTKHTGDPDRKAQVIQGTTSGKPTIVPNSQAAMEFLGSEDTDYRNMDYKDTDLRGGYSLEKRSLERTFREDLQQGSKDKDYRRSSLPEGATRIIWLENLPMGASREEILNALSTVNKLPSHGVNLIGYIPGYSLGSVCVEFSLVEEAVGCMEACKGFLLFRGKKVSLKYIPNSEKWSCQQCKVVNVLSKERCWQCSALRSGSDHLPDRDLTKDSKNASSSKLQRGRKRKSKQRATSSSPDKWKEKTPPSERSPMAIRRQTKEGKLKAEAESTTIIMKGISLSSRPDSVVKALKPYLQLSPSNVRIIKNRKHDHGGGTFGFIDLKSHKEAVRLIVLIRELKPPLTVDGKPVTVSLAVGQRRTDPLKNEQGKFNKANKKNLSGQAKRRQRRAMSHTVADSRADSDGPSYIYDAESGLYIDPLTNTYYDPTSPRVNPKAEGETPRREEGQRETSETREQRRAHGRYRSPSPQRRKRDEYSWRSGSEEKESVPRTRRGFREEEDKPRVDEPFKKPLPPSIAKKEPPASEPKVNPLIGLIGEYGGDSEEEDDEQLPLLRKKTPPQPPTQPPPPAPVSQSKPSSAPPSTSINSVQEKLTDWTKIACLLCRRQFPNKEALIKHQQLSDLHKQNLAIHQKIRQSEKELAYLQQKEREENHSIQRRLQQAKKELEELEREEEGSRQDKSGHHKLNESPPEKKRQKYSSSEVSADLHHKSDKSSAKVVPTGESYRENMRKLILARYKELE</sequence>
<feature type="compositionally biased region" description="Basic and acidic residues" evidence="7">
    <location>
        <begin position="1299"/>
        <end position="1323"/>
    </location>
</feature>
<feature type="region of interest" description="Disordered" evidence="7">
    <location>
        <begin position="1510"/>
        <end position="1591"/>
    </location>
</feature>
<dbReference type="PROSITE" id="PS50199">
    <property type="entry name" value="ZF_RANBP2_2"/>
    <property type="match status" value="1"/>
</dbReference>
<dbReference type="OMA" id="NIPRREM"/>
<feature type="compositionally biased region" description="Low complexity" evidence="7">
    <location>
        <begin position="11"/>
        <end position="25"/>
    </location>
</feature>
<keyword evidence="3 6" id="KW-0863">Zinc-finger</keyword>
<name>A0A6I8S3K5_XENTR</name>
<dbReference type="RefSeq" id="XP_017949159.2">
    <property type="nucleotide sequence ID" value="XM_018093670.2"/>
</dbReference>
<organism evidence="10">
    <name type="scientific">Xenopus tropicalis</name>
    <name type="common">Western clawed frog</name>
    <name type="synonym">Silurana tropicalis</name>
    <dbReference type="NCBI Taxonomy" id="8364"/>
    <lineage>
        <taxon>Eukaryota</taxon>
        <taxon>Metazoa</taxon>
        <taxon>Chordata</taxon>
        <taxon>Craniata</taxon>
        <taxon>Vertebrata</taxon>
        <taxon>Euteleostomi</taxon>
        <taxon>Amphibia</taxon>
        <taxon>Batrachia</taxon>
        <taxon>Anura</taxon>
        <taxon>Pipoidea</taxon>
        <taxon>Pipidae</taxon>
        <taxon>Xenopodinae</taxon>
        <taxon>Xenopus</taxon>
        <taxon>Silurana</taxon>
    </lineage>
</organism>
<feature type="region of interest" description="Disordered" evidence="7">
    <location>
        <begin position="1069"/>
        <end position="1132"/>
    </location>
</feature>
<dbReference type="Xenbase" id="XB-GENE-29084255">
    <property type="gene designation" value="LOC100498473"/>
</dbReference>
<evidence type="ECO:0000256" key="5">
    <source>
        <dbReference type="ARBA" id="ARBA00023242"/>
    </source>
</evidence>
<feature type="region of interest" description="Disordered" evidence="7">
    <location>
        <begin position="392"/>
        <end position="413"/>
    </location>
</feature>
<dbReference type="GO" id="GO:0005634">
    <property type="term" value="C:nucleus"/>
    <property type="evidence" value="ECO:0000318"/>
    <property type="project" value="GO_Central"/>
</dbReference>
<feature type="region of interest" description="Disordered" evidence="7">
    <location>
        <begin position="762"/>
        <end position="785"/>
    </location>
</feature>
<feature type="compositionally biased region" description="Low complexity" evidence="7">
    <location>
        <begin position="45"/>
        <end position="57"/>
    </location>
</feature>
<feature type="compositionally biased region" description="Basic and acidic residues" evidence="7">
    <location>
        <begin position="599"/>
        <end position="647"/>
    </location>
</feature>
<feature type="compositionally biased region" description="Basic and acidic residues" evidence="7">
    <location>
        <begin position="1569"/>
        <end position="1579"/>
    </location>
</feature>
<feature type="compositionally biased region" description="Basic and acidic residues" evidence="7">
    <location>
        <begin position="449"/>
        <end position="518"/>
    </location>
</feature>
<dbReference type="SUPFAM" id="SSF54928">
    <property type="entry name" value="RNA-binding domain, RBD"/>
    <property type="match status" value="1"/>
</dbReference>
<protein>
    <submittedName>
        <fullName evidence="10 12 13">RNA-binding protein 6-like</fullName>
    </submittedName>
</protein>
<evidence type="ECO:0000256" key="3">
    <source>
        <dbReference type="ARBA" id="ARBA00022771"/>
    </source>
</evidence>
<feature type="compositionally biased region" description="Pro residues" evidence="7">
    <location>
        <begin position="1423"/>
        <end position="1435"/>
    </location>
</feature>
<dbReference type="InterPro" id="IPR012677">
    <property type="entry name" value="Nucleotide-bd_a/b_plait_sf"/>
</dbReference>
<feature type="domain" description="RanBP2-type" evidence="9">
    <location>
        <begin position="1037"/>
        <end position="1066"/>
    </location>
</feature>
<feature type="compositionally biased region" description="Basic and acidic residues" evidence="7">
    <location>
        <begin position="1538"/>
        <end position="1557"/>
    </location>
</feature>
<evidence type="ECO:0000313" key="13">
    <source>
        <dbReference type="RefSeq" id="XP_017949159.2"/>
    </source>
</evidence>
<dbReference type="PROSITE" id="PS01358">
    <property type="entry name" value="ZF_RANBP2_1"/>
    <property type="match status" value="1"/>
</dbReference>
<feature type="compositionally biased region" description="Basic and acidic residues" evidence="7">
    <location>
        <begin position="1069"/>
        <end position="1080"/>
    </location>
</feature>
<keyword evidence="2" id="KW-0479">Metal-binding</keyword>
<evidence type="ECO:0000259" key="9">
    <source>
        <dbReference type="PROSITE" id="PS50199"/>
    </source>
</evidence>
<evidence type="ECO:0000256" key="1">
    <source>
        <dbReference type="ARBA" id="ARBA00004123"/>
    </source>
</evidence>
<dbReference type="GO" id="GO:0000398">
    <property type="term" value="P:mRNA splicing, via spliceosome"/>
    <property type="evidence" value="ECO:0000318"/>
    <property type="project" value="GO_Central"/>
</dbReference>
<dbReference type="InterPro" id="IPR035979">
    <property type="entry name" value="RBD_domain_sf"/>
</dbReference>
<dbReference type="GeneID" id="100498473"/>
<feature type="compositionally biased region" description="Polar residues" evidence="7">
    <location>
        <begin position="519"/>
        <end position="530"/>
    </location>
</feature>
<feature type="compositionally biased region" description="Basic and acidic residues" evidence="7">
    <location>
        <begin position="1226"/>
        <end position="1235"/>
    </location>
</feature>
<dbReference type="GO" id="GO:0008270">
    <property type="term" value="F:zinc ion binding"/>
    <property type="evidence" value="ECO:0007669"/>
    <property type="project" value="UniProtKB-KW"/>
</dbReference>
<comment type="subcellular location">
    <subcellularLocation>
        <location evidence="1">Nucleus</location>
    </subcellularLocation>
</comment>
<dbReference type="PANTHER" id="PTHR13948:SF22">
    <property type="entry name" value="RNA-BINDING PROTEIN 6"/>
    <property type="match status" value="1"/>
</dbReference>
<keyword evidence="4" id="KW-0862">Zinc</keyword>
<dbReference type="AGR" id="Xenbase:XB-GENE-29084255"/>
<feature type="compositionally biased region" description="Acidic residues" evidence="7">
    <location>
        <begin position="1405"/>
        <end position="1414"/>
    </location>
</feature>
<dbReference type="CDD" id="cd16163">
    <property type="entry name" value="OCRE_RBM6"/>
    <property type="match status" value="1"/>
</dbReference>
<dbReference type="GO" id="GO:0003723">
    <property type="term" value="F:RNA binding"/>
    <property type="evidence" value="ECO:0000318"/>
    <property type="project" value="GO_Central"/>
</dbReference>
<feature type="compositionally biased region" description="Basic and acidic residues" evidence="7">
    <location>
        <begin position="396"/>
        <end position="413"/>
    </location>
</feature>
<feature type="compositionally biased region" description="Low complexity" evidence="7">
    <location>
        <begin position="1436"/>
        <end position="1449"/>
    </location>
</feature>
<accession>A0A6I8S3K5</accession>
<dbReference type="InterPro" id="IPR055494">
    <property type="entry name" value="DUF7066"/>
</dbReference>
<evidence type="ECO:0000256" key="6">
    <source>
        <dbReference type="PROSITE-ProRule" id="PRU00322"/>
    </source>
</evidence>
<dbReference type="GeneTree" id="ENSGT00940000157976"/>
<evidence type="ECO:0000259" key="8">
    <source>
        <dbReference type="PROSITE" id="PS50157"/>
    </source>
</evidence>
<dbReference type="KEGG" id="xtr:100498473"/>
<reference evidence="10" key="2">
    <citation type="submission" date="2020-05" db="UniProtKB">
        <authorList>
            <consortium name="Ensembl"/>
        </authorList>
    </citation>
    <scope>IDENTIFICATION</scope>
</reference>
<proteinExistence type="predicted"/>
<feature type="region of interest" description="Disordered" evidence="7">
    <location>
        <begin position="1226"/>
        <end position="1271"/>
    </location>
</feature>
<evidence type="ECO:0000256" key="7">
    <source>
        <dbReference type="SAM" id="MobiDB-lite"/>
    </source>
</evidence>
<dbReference type="Gene3D" id="3.30.70.330">
    <property type="match status" value="1"/>
</dbReference>
<feature type="compositionally biased region" description="Pro residues" evidence="7">
    <location>
        <begin position="1"/>
        <end position="10"/>
    </location>
</feature>
<dbReference type="RefSeq" id="XP_002935683.3">
    <property type="nucleotide sequence ID" value="XM_002935637.5"/>
</dbReference>
<feature type="region of interest" description="Disordered" evidence="7">
    <location>
        <begin position="317"/>
        <end position="339"/>
    </location>
</feature>
<evidence type="ECO:0000313" key="14">
    <source>
        <dbReference type="Xenbase" id="XB-GENE-29084255"/>
    </source>
</evidence>
<dbReference type="InterPro" id="IPR013087">
    <property type="entry name" value="Znf_C2H2_type"/>
</dbReference>
<reference evidence="12 13" key="3">
    <citation type="submission" date="2025-04" db="UniProtKB">
        <authorList>
            <consortium name="RefSeq"/>
        </authorList>
    </citation>
    <scope>IDENTIFICATION</scope>
    <source>
        <strain evidence="12 13">Nigerian</strain>
        <tissue evidence="12 13">Liver and blood</tissue>
    </source>
</reference>
<reference evidence="10" key="1">
    <citation type="journal article" date="2010" name="Science">
        <title>The genome of the Western clawed frog Xenopus tropicalis.</title>
        <authorList>
            <person name="Hellsten U."/>
            <person name="Harland R.M."/>
            <person name="Gilchrist M.J."/>
            <person name="Hendrix D."/>
            <person name="Jurka J."/>
            <person name="Kapitonov V."/>
            <person name="Ovcharenko I."/>
            <person name="Putnam N.H."/>
            <person name="Shu S."/>
            <person name="Taher L."/>
            <person name="Blitz I.L."/>
            <person name="Blumberg B."/>
            <person name="Dichmann D.S."/>
            <person name="Dubchak I."/>
            <person name="Amaya E."/>
            <person name="Detter J.C."/>
            <person name="Fletcher R."/>
            <person name="Gerhard D.S."/>
            <person name="Goodstein D."/>
            <person name="Graves T."/>
            <person name="Grigoriev I.V."/>
            <person name="Grimwood J."/>
            <person name="Kawashima T."/>
            <person name="Lindquist E."/>
            <person name="Lucas S.M."/>
            <person name="Mead P.E."/>
            <person name="Mitros T."/>
            <person name="Ogino H."/>
            <person name="Ohta Y."/>
            <person name="Poliakov A.V."/>
            <person name="Pollet N."/>
            <person name="Robert J."/>
            <person name="Salamov A."/>
            <person name="Sater A.K."/>
            <person name="Schmutz J."/>
            <person name="Terry A."/>
            <person name="Vize P.D."/>
            <person name="Warren W.C."/>
            <person name="Wells D."/>
            <person name="Wills A."/>
            <person name="Wilson R.K."/>
            <person name="Zimmerman L.B."/>
            <person name="Zorn A.M."/>
            <person name="Grainger R."/>
            <person name="Grammer T."/>
            <person name="Khokha M.K."/>
            <person name="Richardson P.M."/>
            <person name="Rokhsar D.S."/>
        </authorList>
    </citation>
    <scope>NUCLEOTIDE SEQUENCE [LARGE SCALE GENOMIC DNA]</scope>
    <source>
        <strain evidence="10">Nigerian</strain>
    </source>
</reference>
<feature type="compositionally biased region" description="Basic and acidic residues" evidence="7">
    <location>
        <begin position="1337"/>
        <end position="1374"/>
    </location>
</feature>
<evidence type="ECO:0000256" key="4">
    <source>
        <dbReference type="ARBA" id="ARBA00022833"/>
    </source>
</evidence>
<feature type="region of interest" description="Disordered" evidence="7">
    <location>
        <begin position="447"/>
        <end position="537"/>
    </location>
</feature>
<dbReference type="InterPro" id="IPR035617">
    <property type="entry name" value="RBM6_OCRE"/>
</dbReference>
<dbReference type="PANTHER" id="PTHR13948">
    <property type="entry name" value="RNA-BINDING PROTEIN"/>
    <property type="match status" value="1"/>
</dbReference>
<feature type="domain" description="C2H2-type" evidence="8">
    <location>
        <begin position="1463"/>
        <end position="1488"/>
    </location>
</feature>
<feature type="compositionally biased region" description="Basic residues" evidence="7">
    <location>
        <begin position="1088"/>
        <end position="1097"/>
    </location>
</feature>
<feature type="region of interest" description="Disordered" evidence="7">
    <location>
        <begin position="571"/>
        <end position="657"/>
    </location>
</feature>
<feature type="compositionally biased region" description="Polar residues" evidence="7">
    <location>
        <begin position="774"/>
        <end position="785"/>
    </location>
</feature>
<keyword evidence="11" id="KW-1185">Reference proteome</keyword>
<dbReference type="PROSITE" id="PS50157">
    <property type="entry name" value="ZINC_FINGER_C2H2_2"/>
    <property type="match status" value="1"/>
</dbReference>
<dbReference type="Ensembl" id="ENSXETT00000068902">
    <property type="protein sequence ID" value="ENSXETP00000092590"/>
    <property type="gene ID" value="ENSXETG00000039782"/>
</dbReference>
<dbReference type="Bgee" id="ENSXETG00000039782">
    <property type="expression patterns" value="Expressed in gastrula and 16 other cell types or tissues"/>
</dbReference>
<feature type="region of interest" description="Disordered" evidence="7">
    <location>
        <begin position="1"/>
        <end position="70"/>
    </location>
</feature>
<dbReference type="Proteomes" id="UP000008143">
    <property type="component" value="Chromosome 4"/>
</dbReference>